<accession>A0A2K3JZI0</accession>
<feature type="non-terminal residue" evidence="1">
    <location>
        <position position="1"/>
    </location>
</feature>
<evidence type="ECO:0000313" key="2">
    <source>
        <dbReference type="Proteomes" id="UP000236291"/>
    </source>
</evidence>
<dbReference type="Proteomes" id="UP000236291">
    <property type="component" value="Unassembled WGS sequence"/>
</dbReference>
<sequence>DKRHLKMISSADQYEGLHHLNLADKIAHVASIDGSTYTTIVKSVI</sequence>
<evidence type="ECO:0000313" key="1">
    <source>
        <dbReference type="EMBL" id="PNX59461.1"/>
    </source>
</evidence>
<reference evidence="1 2" key="1">
    <citation type="journal article" date="2014" name="Am. J. Bot.">
        <title>Genome assembly and annotation for red clover (Trifolium pratense; Fabaceae).</title>
        <authorList>
            <person name="Istvanek J."/>
            <person name="Jaros M."/>
            <person name="Krenek A."/>
            <person name="Repkova J."/>
        </authorList>
    </citation>
    <scope>NUCLEOTIDE SEQUENCE [LARGE SCALE GENOMIC DNA]</scope>
    <source>
        <strain evidence="2">cv. Tatra</strain>
        <tissue evidence="1">Young leaves</tissue>
    </source>
</reference>
<proteinExistence type="predicted"/>
<organism evidence="1 2">
    <name type="scientific">Trifolium pratense</name>
    <name type="common">Red clover</name>
    <dbReference type="NCBI Taxonomy" id="57577"/>
    <lineage>
        <taxon>Eukaryota</taxon>
        <taxon>Viridiplantae</taxon>
        <taxon>Streptophyta</taxon>
        <taxon>Embryophyta</taxon>
        <taxon>Tracheophyta</taxon>
        <taxon>Spermatophyta</taxon>
        <taxon>Magnoliopsida</taxon>
        <taxon>eudicotyledons</taxon>
        <taxon>Gunneridae</taxon>
        <taxon>Pentapetalae</taxon>
        <taxon>rosids</taxon>
        <taxon>fabids</taxon>
        <taxon>Fabales</taxon>
        <taxon>Fabaceae</taxon>
        <taxon>Papilionoideae</taxon>
        <taxon>50 kb inversion clade</taxon>
        <taxon>NPAAA clade</taxon>
        <taxon>Hologalegina</taxon>
        <taxon>IRL clade</taxon>
        <taxon>Trifolieae</taxon>
        <taxon>Trifolium</taxon>
    </lineage>
</organism>
<dbReference type="EMBL" id="ASHM01080736">
    <property type="protein sequence ID" value="PNX59461.1"/>
    <property type="molecule type" value="Genomic_DNA"/>
</dbReference>
<gene>
    <name evidence="1" type="ORF">L195_g051429</name>
</gene>
<dbReference type="AlphaFoldDB" id="A0A2K3JZI0"/>
<reference evidence="1 2" key="2">
    <citation type="journal article" date="2017" name="Front. Plant Sci.">
        <title>Gene Classification and Mining of Molecular Markers Useful in Red Clover (Trifolium pratense) Breeding.</title>
        <authorList>
            <person name="Istvanek J."/>
            <person name="Dluhosova J."/>
            <person name="Dluhos P."/>
            <person name="Patkova L."/>
            <person name="Nedelnik J."/>
            <person name="Repkova J."/>
        </authorList>
    </citation>
    <scope>NUCLEOTIDE SEQUENCE [LARGE SCALE GENOMIC DNA]</scope>
    <source>
        <strain evidence="2">cv. Tatra</strain>
        <tissue evidence="1">Young leaves</tissue>
    </source>
</reference>
<protein>
    <submittedName>
        <fullName evidence="1">Uncharacterized protein</fullName>
    </submittedName>
</protein>
<comment type="caution">
    <text evidence="1">The sequence shown here is derived from an EMBL/GenBank/DDBJ whole genome shotgun (WGS) entry which is preliminary data.</text>
</comment>
<name>A0A2K3JZI0_TRIPR</name>